<keyword evidence="4" id="KW-0472">Membrane</keyword>
<evidence type="ECO:0000313" key="6">
    <source>
        <dbReference type="EMBL" id="QIB69465.1"/>
    </source>
</evidence>
<feature type="domain" description="Putative zinc-finger" evidence="5">
    <location>
        <begin position="3"/>
        <end position="37"/>
    </location>
</feature>
<dbReference type="InterPro" id="IPR027383">
    <property type="entry name" value="Znf_put"/>
</dbReference>
<evidence type="ECO:0000313" key="7">
    <source>
        <dbReference type="Proteomes" id="UP000466848"/>
    </source>
</evidence>
<evidence type="ECO:0000256" key="2">
    <source>
        <dbReference type="ARBA" id="ARBA00024438"/>
    </source>
</evidence>
<reference evidence="6 7" key="1">
    <citation type="submission" date="2020-02" db="EMBL/GenBank/DDBJ databases">
        <authorList>
            <person name="Kim Y.B."/>
            <person name="Roh S.W."/>
        </authorList>
    </citation>
    <scope>NUCLEOTIDE SEQUENCE [LARGE SCALE GENOMIC DNA]</scope>
    <source>
        <strain evidence="6 7">DSM 103574</strain>
    </source>
</reference>
<gene>
    <name evidence="6" type="ORF">Ami103574_09040</name>
</gene>
<dbReference type="InterPro" id="IPR041916">
    <property type="entry name" value="Anti_sigma_zinc_sf"/>
</dbReference>
<keyword evidence="7" id="KW-1185">Reference proteome</keyword>
<feature type="compositionally biased region" description="Polar residues" evidence="3">
    <location>
        <begin position="207"/>
        <end position="216"/>
    </location>
</feature>
<feature type="compositionally biased region" description="Polar residues" evidence="3">
    <location>
        <begin position="179"/>
        <end position="199"/>
    </location>
</feature>
<dbReference type="RefSeq" id="WP_163066708.1">
    <property type="nucleotide sequence ID" value="NZ_CP048649.1"/>
</dbReference>
<dbReference type="AlphaFoldDB" id="A0A858BWK7"/>
<dbReference type="Proteomes" id="UP000466848">
    <property type="component" value="Chromosome"/>
</dbReference>
<keyword evidence="4" id="KW-0812">Transmembrane</keyword>
<proteinExistence type="inferred from homology"/>
<dbReference type="EMBL" id="CP048649">
    <property type="protein sequence ID" value="QIB69465.1"/>
    <property type="molecule type" value="Genomic_DNA"/>
</dbReference>
<dbReference type="Pfam" id="PF13490">
    <property type="entry name" value="zf-HC2"/>
    <property type="match status" value="1"/>
</dbReference>
<evidence type="ECO:0000256" key="1">
    <source>
        <dbReference type="ARBA" id="ARBA00024353"/>
    </source>
</evidence>
<dbReference type="KEGG" id="abut:Ami103574_09040"/>
<feature type="transmembrane region" description="Helical" evidence="4">
    <location>
        <begin position="99"/>
        <end position="116"/>
    </location>
</feature>
<evidence type="ECO:0000256" key="4">
    <source>
        <dbReference type="SAM" id="Phobius"/>
    </source>
</evidence>
<sequence length="298" mass="32850">MTCLEVEELLSAYVDHQLDPEQMAQMARHIEGCTSCQQSVKILQEMLEQLTSLGDVPLPRAFDETLHQALMAEGQAIRQAKANQNQRVKPAKKRNWKRLSSIAAVFIVGLFSLLLYNNNLEDFANLSGTDRDLASRQERAAVQSAEPEETAEQQNLAVLDKETLPQQNSDSKALLPAQEETTNQHAEQELNSAANSSLPEQPETGADQGTMNLDLTPSNVPLLKSVTLQPEADQLNNYIEQLAQLLDGVDYQVDSCTLSEDGTSWLIEITVTKAGPAGQEIKEGAVYCGQDGELWKKD</sequence>
<feature type="region of interest" description="Disordered" evidence="3">
    <location>
        <begin position="178"/>
        <end position="216"/>
    </location>
</feature>
<comment type="similarity">
    <text evidence="1">Belongs to the zinc-associated anti-sigma factor (ZAS) superfamily. Anti-sigma-W factor family.</text>
</comment>
<dbReference type="Gene3D" id="1.10.10.1320">
    <property type="entry name" value="Anti-sigma factor, zinc-finger domain"/>
    <property type="match status" value="1"/>
</dbReference>
<evidence type="ECO:0000256" key="3">
    <source>
        <dbReference type="SAM" id="MobiDB-lite"/>
    </source>
</evidence>
<keyword evidence="4" id="KW-1133">Transmembrane helix</keyword>
<protein>
    <recommendedName>
        <fullName evidence="2">Anti-sigma-W factor RsiW</fullName>
    </recommendedName>
</protein>
<evidence type="ECO:0000259" key="5">
    <source>
        <dbReference type="Pfam" id="PF13490"/>
    </source>
</evidence>
<accession>A0A858BWK7</accession>
<name>A0A858BWK7_9FIRM</name>
<organism evidence="6 7">
    <name type="scientific">Aminipila butyrica</name>
    <dbReference type="NCBI Taxonomy" id="433296"/>
    <lineage>
        <taxon>Bacteria</taxon>
        <taxon>Bacillati</taxon>
        <taxon>Bacillota</taxon>
        <taxon>Clostridia</taxon>
        <taxon>Peptostreptococcales</taxon>
        <taxon>Anaerovoracaceae</taxon>
        <taxon>Aminipila</taxon>
    </lineage>
</organism>